<dbReference type="EMBL" id="CP077091">
    <property type="protein sequence ID" value="QXI16170.1"/>
    <property type="molecule type" value="Genomic_DNA"/>
</dbReference>
<dbReference type="InterPro" id="IPR046673">
    <property type="entry name" value="ToxA_N"/>
</dbReference>
<organism evidence="2 3">
    <name type="scientific">Pseudomonas hamedanensis</name>
    <dbReference type="NCBI Taxonomy" id="2745504"/>
    <lineage>
        <taxon>Bacteria</taxon>
        <taxon>Pseudomonadati</taxon>
        <taxon>Pseudomonadota</taxon>
        <taxon>Gammaproteobacteria</taxon>
        <taxon>Pseudomonadales</taxon>
        <taxon>Pseudomonadaceae</taxon>
        <taxon>Pseudomonas</taxon>
    </lineage>
</organism>
<protein>
    <recommendedName>
        <fullName evidence="1">Dermonecrotic toxin N-terminal domain-containing protein</fullName>
    </recommendedName>
</protein>
<dbReference type="RefSeq" id="WP_217844292.1">
    <property type="nucleotide sequence ID" value="NZ_CP077091.1"/>
</dbReference>
<reference evidence="2 3" key="2">
    <citation type="journal article" date="2021" name="Microorganisms">
        <title>The Ever-Expanding Pseudomonas Genus: Description of 43 New Species and Partition of the Pseudomonas putida Group.</title>
        <authorList>
            <person name="Girard L."/>
            <person name="Lood C."/>
            <person name="Hofte M."/>
            <person name="Vandamme P."/>
            <person name="Rokni-Zadeh H."/>
            <person name="van Noort V."/>
            <person name="Lavigne R."/>
            <person name="De Mot R."/>
        </authorList>
    </citation>
    <scope>NUCLEOTIDE SEQUENCE [LARGE SCALE GENOMIC DNA]</scope>
    <source>
        <strain evidence="2 3">SWRI65</strain>
    </source>
</reference>
<evidence type="ECO:0000313" key="3">
    <source>
        <dbReference type="Proteomes" id="UP000631521"/>
    </source>
</evidence>
<accession>A0A9E6NY44</accession>
<reference evidence="2 3" key="1">
    <citation type="journal article" date="2020" name="Microorganisms">
        <title>Reliable Identification of Environmental Pseudomonas Isolates Using the rpoD Gene.</title>
        <authorList>
            <consortium name="The Broad Institute Genome Sequencing Platform"/>
            <person name="Girard L."/>
            <person name="Lood C."/>
            <person name="Rokni-Zadeh H."/>
            <person name="van Noort V."/>
            <person name="Lavigne R."/>
            <person name="De Mot R."/>
        </authorList>
    </citation>
    <scope>NUCLEOTIDE SEQUENCE [LARGE SCALE GENOMIC DNA]</scope>
    <source>
        <strain evidence="2 3">SWRI65</strain>
    </source>
</reference>
<gene>
    <name evidence="2" type="ORF">HU739_019935</name>
</gene>
<name>A0A9E6NY44_9PSED</name>
<keyword evidence="3" id="KW-1185">Reference proteome</keyword>
<evidence type="ECO:0000259" key="1">
    <source>
        <dbReference type="Pfam" id="PF20178"/>
    </source>
</evidence>
<dbReference type="Pfam" id="PF20178">
    <property type="entry name" value="ToxA_N"/>
    <property type="match status" value="1"/>
</dbReference>
<sequence>MQDAIATGQSATELEKEPETARVDRAVGFYPRAVGTGRDGEIGALEVTAVNTLISDLQQDSPMLYWLALEAFWSSPHVTTGALTVHEAVSQKQRMAFRLEADLKLHDARQQLLQAEQALQQKPADLQRQTALDTARTYLAVVTEGRQLIENLVLHETTNTARPEQVVGITLYATDLPEWSAPLSGCFIITEQLHGARPTVLYTPQFGIEIFQHFTAMENFMHRRLVAGLEKTLLLKNIALSERARASEVLSQGQNLRYSPITGAVFSACLKACRQQQEAELDHAFDSPRTTFEALATRLHSALALPLKGCPDLIARLPETPPPMNITAQALPDTEQQTRLIQRWNDLNQQIGDVLDEQRHPSLQTALTSLLKETFPQLPTDSGFAGLYVNHYQTDDDGLRRLESSRPLLEALRTLLLWENTAVPSDEDDAVQPEDAAPVTEGVFSSPTACNEAEQILLSGSLAQLADALQARLCEQVSAYWQTPIAPELNCPQVRLIELHRQALDVQACLRTADQTLSPQAKQLIDSALRYPTLARREVNFSDGARPGVYQLTVNSGTAEGARLAGSFVLTARDGSSPVLPHWPHRHKNLDSRGVGGSSDAGLVVLYTPHLGFEEMPTLQALRNTLVARFNAGDDTGRLLAVGLPLAVQHTKTGLWGSDLRHAFAPIADDFVADSIQAMLDKQQTDIHTILGLTEDEPDSASNARTELIELLDMADAFMARNRQLLEHWRPEWEKRLSPNDRKALQELAQTAEEKQQQLSQQWKALIPSLAEYAKEQVLLKIRTYLEEKGPDGQARADYPSEGVDPDQTIVIQTTRTRVGSGVQAGFGTLHESLATTRMTLTNLLLKNNKPWEKSLAWTEHDSLAARLVTTQGRGVFDRQGKAVSLDQQCLERWVKELNIGQRYTQSVLDSHLAPQATTTDAIALKQVWMNNQACALEYSALSARLSPDAYRSALHSDNTQKKAAAWMAAVLAGPDPATRQTVDGQAIIANALMFNPANNAPEGRGGQTVNGVLILSATNSDMRVLYTPDAPDGMDLREIASEAHLSALMRSPAWQAYLKARLPANTRLLNHRLAAYTGDMLAGLYRQNYLHLRDKTDTESVTNEELDAQSRFNKVMFGVDVVTTVLGALPWAGHLGSTALRWAGGAGRISVQTVRHLGQNVAGLILRRGMTGRVLFEVATATTKVGSVARSTGIGIKPLQMLFRPVKQTPIADLSGYQRAFLQEHARLLVKGGIPTGSSLAEGTGIYRSPANNLLVRSTGAEGEEHVFRIQNSFNLYDPKGLVAPVLTPSGAFTSFRLRKMPNQLWALDTLNRLPGGGPKADSRILRALKEWEERITANAQSANPLPTLDPVPFFNERNIPVRSWNKFVRQRTGEINTLGYAMLRPAHYEKLTDNLFQIWLCMNQPTKEAAETFARTHRLHPLRWRTFVAKNGELTIPGTIRAIKLHKGSAGKYTRITDQHFRDWHQLALKPENRNRYAVVKFALDNDIHAESWMKYVQTNGEFRMTIRTVAERVNRLGLTNTQPQPGRSGSSA</sequence>
<proteinExistence type="predicted"/>
<feature type="domain" description="Dermonecrotic toxin N-terminal" evidence="1">
    <location>
        <begin position="801"/>
        <end position="1064"/>
    </location>
</feature>
<evidence type="ECO:0000313" key="2">
    <source>
        <dbReference type="EMBL" id="QXI16170.1"/>
    </source>
</evidence>
<dbReference type="KEGG" id="phv:HU739_019935"/>
<dbReference type="Proteomes" id="UP000631521">
    <property type="component" value="Chromosome"/>
</dbReference>